<dbReference type="EMBL" id="JANAVB010007041">
    <property type="protein sequence ID" value="KAJ6843696.1"/>
    <property type="molecule type" value="Genomic_DNA"/>
</dbReference>
<accession>A0AAX6IA63</accession>
<reference evidence="3" key="2">
    <citation type="submission" date="2023-04" db="EMBL/GenBank/DDBJ databases">
        <authorList>
            <person name="Bruccoleri R.E."/>
            <person name="Oakeley E.J."/>
            <person name="Faust A.-M."/>
            <person name="Dessus-Babus S."/>
            <person name="Altorfer M."/>
            <person name="Burckhardt D."/>
            <person name="Oertli M."/>
            <person name="Naumann U."/>
            <person name="Petersen F."/>
            <person name="Wong J."/>
        </authorList>
    </citation>
    <scope>NUCLEOTIDE SEQUENCE</scope>
    <source>
        <strain evidence="3">GSM-AAB239-AS_SAM_17_03QT</strain>
        <tissue evidence="3">Leaf</tissue>
    </source>
</reference>
<evidence type="ECO:0000256" key="1">
    <source>
        <dbReference type="SAM" id="MobiDB-lite"/>
    </source>
</evidence>
<gene>
    <name evidence="3" type="ORF">M6B38_270000</name>
    <name evidence="2" type="ORF">M6B38_297550</name>
</gene>
<name>A0AAX6IA63_IRIPA</name>
<evidence type="ECO:0000313" key="3">
    <source>
        <dbReference type="EMBL" id="KAJ6849315.1"/>
    </source>
</evidence>
<organism evidence="3 4">
    <name type="scientific">Iris pallida</name>
    <name type="common">Sweet iris</name>
    <dbReference type="NCBI Taxonomy" id="29817"/>
    <lineage>
        <taxon>Eukaryota</taxon>
        <taxon>Viridiplantae</taxon>
        <taxon>Streptophyta</taxon>
        <taxon>Embryophyta</taxon>
        <taxon>Tracheophyta</taxon>
        <taxon>Spermatophyta</taxon>
        <taxon>Magnoliopsida</taxon>
        <taxon>Liliopsida</taxon>
        <taxon>Asparagales</taxon>
        <taxon>Iridaceae</taxon>
        <taxon>Iridoideae</taxon>
        <taxon>Irideae</taxon>
        <taxon>Iris</taxon>
    </lineage>
</organism>
<sequence>MVLGSGAPNISSHMYASGPNTGPLQLDLHLSSPTKPRRVLSQPPMRRKEECLWGNIRCMMQLAR</sequence>
<evidence type="ECO:0000313" key="4">
    <source>
        <dbReference type="Proteomes" id="UP001140949"/>
    </source>
</evidence>
<feature type="region of interest" description="Disordered" evidence="1">
    <location>
        <begin position="1"/>
        <end position="45"/>
    </location>
</feature>
<dbReference type="EMBL" id="JANAVB010003599">
    <property type="protein sequence ID" value="KAJ6849315.1"/>
    <property type="molecule type" value="Genomic_DNA"/>
</dbReference>
<feature type="compositionally biased region" description="Polar residues" evidence="1">
    <location>
        <begin position="8"/>
        <end position="23"/>
    </location>
</feature>
<comment type="caution">
    <text evidence="3">The sequence shown here is derived from an EMBL/GenBank/DDBJ whole genome shotgun (WGS) entry which is preliminary data.</text>
</comment>
<reference evidence="3" key="1">
    <citation type="journal article" date="2023" name="GigaByte">
        <title>Genome assembly of the bearded iris, Iris pallida Lam.</title>
        <authorList>
            <person name="Bruccoleri R.E."/>
            <person name="Oakeley E.J."/>
            <person name="Faust A.M.E."/>
            <person name="Altorfer M."/>
            <person name="Dessus-Babus S."/>
            <person name="Burckhardt D."/>
            <person name="Oertli M."/>
            <person name="Naumann U."/>
            <person name="Petersen F."/>
            <person name="Wong J."/>
        </authorList>
    </citation>
    <scope>NUCLEOTIDE SEQUENCE</scope>
    <source>
        <strain evidence="3">GSM-AAB239-AS_SAM_17_03QT</strain>
    </source>
</reference>
<dbReference type="AlphaFoldDB" id="A0AAX6IA63"/>
<evidence type="ECO:0000313" key="2">
    <source>
        <dbReference type="EMBL" id="KAJ6843696.1"/>
    </source>
</evidence>
<protein>
    <submittedName>
        <fullName evidence="3">Protein SUPPRESSOR OF FRI 4</fullName>
    </submittedName>
</protein>
<dbReference type="Proteomes" id="UP001140949">
    <property type="component" value="Unassembled WGS sequence"/>
</dbReference>
<proteinExistence type="predicted"/>
<keyword evidence="4" id="KW-1185">Reference proteome</keyword>